<reference evidence="1" key="1">
    <citation type="journal article" date="2018" name="DNA Res.">
        <title>Multiple hybrid de novo genome assembly of finger millet, an orphan allotetraploid crop.</title>
        <authorList>
            <person name="Hatakeyama M."/>
            <person name="Aluri S."/>
            <person name="Balachadran M.T."/>
            <person name="Sivarajan S.R."/>
            <person name="Patrignani A."/>
            <person name="Gruter S."/>
            <person name="Poveda L."/>
            <person name="Shimizu-Inatsugi R."/>
            <person name="Baeten J."/>
            <person name="Francoijs K.J."/>
            <person name="Nataraja K.N."/>
            <person name="Reddy Y.A.N."/>
            <person name="Phadnis S."/>
            <person name="Ravikumar R.L."/>
            <person name="Schlapbach R."/>
            <person name="Sreeman S.M."/>
            <person name="Shimizu K.K."/>
        </authorList>
    </citation>
    <scope>NUCLEOTIDE SEQUENCE</scope>
</reference>
<dbReference type="AlphaFoldDB" id="A0AAV5D076"/>
<keyword evidence="2" id="KW-1185">Reference proteome</keyword>
<sequence length="59" mass="6888">MVRQLSTWHHMFSLRFQSVSEIQERSTLPNKTNAGSQIYLVQERFPSSHNFSTCSTELN</sequence>
<proteinExistence type="predicted"/>
<gene>
    <name evidence="1" type="primary">ga21664</name>
    <name evidence="1" type="ORF">PR202_ga21664</name>
</gene>
<evidence type="ECO:0000313" key="1">
    <source>
        <dbReference type="EMBL" id="GJN04142.1"/>
    </source>
</evidence>
<name>A0AAV5D076_ELECO</name>
<organism evidence="1 2">
    <name type="scientific">Eleusine coracana subsp. coracana</name>
    <dbReference type="NCBI Taxonomy" id="191504"/>
    <lineage>
        <taxon>Eukaryota</taxon>
        <taxon>Viridiplantae</taxon>
        <taxon>Streptophyta</taxon>
        <taxon>Embryophyta</taxon>
        <taxon>Tracheophyta</taxon>
        <taxon>Spermatophyta</taxon>
        <taxon>Magnoliopsida</taxon>
        <taxon>Liliopsida</taxon>
        <taxon>Poales</taxon>
        <taxon>Poaceae</taxon>
        <taxon>PACMAD clade</taxon>
        <taxon>Chloridoideae</taxon>
        <taxon>Cynodonteae</taxon>
        <taxon>Eleusininae</taxon>
        <taxon>Eleusine</taxon>
    </lineage>
</organism>
<reference evidence="1" key="2">
    <citation type="submission" date="2021-12" db="EMBL/GenBank/DDBJ databases">
        <title>Resequencing data analysis of finger millet.</title>
        <authorList>
            <person name="Hatakeyama M."/>
            <person name="Aluri S."/>
            <person name="Balachadran M.T."/>
            <person name="Sivarajan S.R."/>
            <person name="Poveda L."/>
            <person name="Shimizu-Inatsugi R."/>
            <person name="Schlapbach R."/>
            <person name="Sreeman S.M."/>
            <person name="Shimizu K.K."/>
        </authorList>
    </citation>
    <scope>NUCLEOTIDE SEQUENCE</scope>
</reference>
<protein>
    <submittedName>
        <fullName evidence="1">Uncharacterized protein</fullName>
    </submittedName>
</protein>
<comment type="caution">
    <text evidence="1">The sequence shown here is derived from an EMBL/GenBank/DDBJ whole genome shotgun (WGS) entry which is preliminary data.</text>
</comment>
<dbReference type="EMBL" id="BQKI01000010">
    <property type="protein sequence ID" value="GJN04142.1"/>
    <property type="molecule type" value="Genomic_DNA"/>
</dbReference>
<dbReference type="Proteomes" id="UP001054889">
    <property type="component" value="Unassembled WGS sequence"/>
</dbReference>
<accession>A0AAV5D076</accession>
<evidence type="ECO:0000313" key="2">
    <source>
        <dbReference type="Proteomes" id="UP001054889"/>
    </source>
</evidence>